<evidence type="ECO:0000313" key="2">
    <source>
        <dbReference type="Proteomes" id="UP001164776"/>
    </source>
</evidence>
<sequence>MVSKAQRRVIHSLGFFGETEKIDAAAQDQYSKLFDSVISETHLCALAAIFGWAVEDGLEAWATDLVCLQETKVAAISQFFLCSVFGSDFDKFVLLPTVGTRGGIIIAWKSADVMEEEGRNWWLTGVYGPQGDNDKITFLQELRDVRALCAGPWVIADDFNLIYQAANKNNNNLNRAMMGRFRCFLDNLELKEITLLGRKFTWSNERDNPTLVRLDRAFCSVEWEDIFLDDVLQSATAGVSDHCPLLLGLQVCTKGKRRFHFESF</sequence>
<gene>
    <name evidence="1" type="ORF">BS78_K130600</name>
</gene>
<evidence type="ECO:0000313" key="1">
    <source>
        <dbReference type="EMBL" id="KAJ1255933.1"/>
    </source>
</evidence>
<dbReference type="PANTHER" id="PTHR33710:SF48">
    <property type="entry name" value="OS02G0307075 PROTEIN"/>
    <property type="match status" value="1"/>
</dbReference>
<dbReference type="SUPFAM" id="SSF56219">
    <property type="entry name" value="DNase I-like"/>
    <property type="match status" value="1"/>
</dbReference>
<proteinExistence type="predicted"/>
<dbReference type="Gene3D" id="3.60.10.10">
    <property type="entry name" value="Endonuclease/exonuclease/phosphatase"/>
    <property type="match status" value="1"/>
</dbReference>
<dbReference type="AlphaFoldDB" id="A0A9W7XC75"/>
<protein>
    <recommendedName>
        <fullName evidence="3">Endonuclease/exonuclease/phosphatase domain-containing protein</fullName>
    </recommendedName>
</protein>
<name>A0A9W7XC75_9POAL</name>
<accession>A0A9W7XC75</accession>
<dbReference type="EMBL" id="MU629608">
    <property type="protein sequence ID" value="KAJ1255933.1"/>
    <property type="molecule type" value="Genomic_DNA"/>
</dbReference>
<reference evidence="1 2" key="1">
    <citation type="submission" date="2022-10" db="EMBL/GenBank/DDBJ databases">
        <title>WGS assembly of Paspalum vaginatum 540-79.</title>
        <authorList>
            <person name="Sun G."/>
            <person name="Wase N."/>
            <person name="Shu S."/>
            <person name="Jenkins J."/>
            <person name="Zhou B."/>
            <person name="Torres-Rodriguez J."/>
            <person name="Chen C."/>
            <person name="Sandor L."/>
            <person name="Plott C."/>
            <person name="Yoshinga Y."/>
            <person name="Daum C."/>
            <person name="Qi P."/>
            <person name="Barry K."/>
            <person name="Lipzen A."/>
            <person name="Berry L."/>
            <person name="Pedersen C."/>
            <person name="Gottilla T."/>
            <person name="Foltz A."/>
            <person name="Yu H."/>
            <person name="O'Malley R."/>
            <person name="Zhang C."/>
            <person name="Devos K."/>
            <person name="Sigmon B."/>
            <person name="Yu B."/>
            <person name="Obata T."/>
            <person name="Schmutz J."/>
            <person name="Schnable J."/>
        </authorList>
    </citation>
    <scope>NUCLEOTIDE SEQUENCE [LARGE SCALE GENOMIC DNA]</scope>
    <source>
        <strain evidence="2">cv. 540-79</strain>
    </source>
</reference>
<dbReference type="PANTHER" id="PTHR33710">
    <property type="entry name" value="BNAC02G09200D PROTEIN"/>
    <property type="match status" value="1"/>
</dbReference>
<dbReference type="InterPro" id="IPR036691">
    <property type="entry name" value="Endo/exonu/phosph_ase_sf"/>
</dbReference>
<organism evidence="1 2">
    <name type="scientific">Paspalum vaginatum</name>
    <name type="common">seashore paspalum</name>
    <dbReference type="NCBI Taxonomy" id="158149"/>
    <lineage>
        <taxon>Eukaryota</taxon>
        <taxon>Viridiplantae</taxon>
        <taxon>Streptophyta</taxon>
        <taxon>Embryophyta</taxon>
        <taxon>Tracheophyta</taxon>
        <taxon>Spermatophyta</taxon>
        <taxon>Magnoliopsida</taxon>
        <taxon>Liliopsida</taxon>
        <taxon>Poales</taxon>
        <taxon>Poaceae</taxon>
        <taxon>PACMAD clade</taxon>
        <taxon>Panicoideae</taxon>
        <taxon>Andropogonodae</taxon>
        <taxon>Paspaleae</taxon>
        <taxon>Paspalinae</taxon>
        <taxon>Paspalum</taxon>
    </lineage>
</organism>
<evidence type="ECO:0008006" key="3">
    <source>
        <dbReference type="Google" id="ProtNLM"/>
    </source>
</evidence>
<comment type="caution">
    <text evidence="1">The sequence shown here is derived from an EMBL/GenBank/DDBJ whole genome shotgun (WGS) entry which is preliminary data.</text>
</comment>
<dbReference type="Proteomes" id="UP001164776">
    <property type="component" value="Unassembled WGS sequence"/>
</dbReference>
<keyword evidence="2" id="KW-1185">Reference proteome</keyword>
<dbReference type="OrthoDB" id="685351at2759"/>